<reference evidence="1" key="1">
    <citation type="submission" date="2019-04" db="EMBL/GenBank/DDBJ databases">
        <title>Sequencing of skin fungus with MAO and IRED activity.</title>
        <authorList>
            <person name="Marsaioli A.J."/>
            <person name="Bonatto J.M.C."/>
            <person name="Reis Junior O."/>
        </authorList>
    </citation>
    <scope>NUCLEOTIDE SEQUENCE</scope>
    <source>
        <strain evidence="1">30M1</strain>
    </source>
</reference>
<dbReference type="AlphaFoldDB" id="A0A9P4T483"/>
<dbReference type="Proteomes" id="UP000801428">
    <property type="component" value="Unassembled WGS sequence"/>
</dbReference>
<name>A0A9P4T483_CURKU</name>
<dbReference type="EMBL" id="SWKU01000040">
    <property type="protein sequence ID" value="KAF2994480.1"/>
    <property type="molecule type" value="Genomic_DNA"/>
</dbReference>
<evidence type="ECO:0000313" key="1">
    <source>
        <dbReference type="EMBL" id="KAF2994480.1"/>
    </source>
</evidence>
<dbReference type="OrthoDB" id="1731983at2759"/>
<comment type="caution">
    <text evidence="1">The sequence shown here is derived from an EMBL/GenBank/DDBJ whole genome shotgun (WGS) entry which is preliminary data.</text>
</comment>
<dbReference type="Gene3D" id="3.40.50.720">
    <property type="entry name" value="NAD(P)-binding Rossmann-like Domain"/>
    <property type="match status" value="1"/>
</dbReference>
<accession>A0A9P4T483</accession>
<gene>
    <name evidence="1" type="ORF">E8E13_001102</name>
</gene>
<organism evidence="1 2">
    <name type="scientific">Curvularia kusanoi</name>
    <name type="common">Cochliobolus kusanoi</name>
    <dbReference type="NCBI Taxonomy" id="90978"/>
    <lineage>
        <taxon>Eukaryota</taxon>
        <taxon>Fungi</taxon>
        <taxon>Dikarya</taxon>
        <taxon>Ascomycota</taxon>
        <taxon>Pezizomycotina</taxon>
        <taxon>Dothideomycetes</taxon>
        <taxon>Pleosporomycetidae</taxon>
        <taxon>Pleosporales</taxon>
        <taxon>Pleosporineae</taxon>
        <taxon>Pleosporaceae</taxon>
        <taxon>Curvularia</taxon>
    </lineage>
</organism>
<evidence type="ECO:0000313" key="2">
    <source>
        <dbReference type="Proteomes" id="UP000801428"/>
    </source>
</evidence>
<keyword evidence="2" id="KW-1185">Reference proteome</keyword>
<protein>
    <submittedName>
        <fullName evidence="1">Uncharacterized protein</fullName>
    </submittedName>
</protein>
<proteinExistence type="predicted"/>
<sequence length="104" mass="11898">MRENWPKITKYFNLTGVPPASTSSTSDEKPSEFIEQHKNVLEAAGAVGIDIWNAAQLDSYGYWLTFDRQLSLARLRQAGFNEERRPIDGWVEAFELFKRAGMVM</sequence>